<organism evidence="2 3">
    <name type="scientific">Cirrhinus molitorella</name>
    <name type="common">mud carp</name>
    <dbReference type="NCBI Taxonomy" id="172907"/>
    <lineage>
        <taxon>Eukaryota</taxon>
        <taxon>Metazoa</taxon>
        <taxon>Chordata</taxon>
        <taxon>Craniata</taxon>
        <taxon>Vertebrata</taxon>
        <taxon>Euteleostomi</taxon>
        <taxon>Actinopterygii</taxon>
        <taxon>Neopterygii</taxon>
        <taxon>Teleostei</taxon>
        <taxon>Ostariophysi</taxon>
        <taxon>Cypriniformes</taxon>
        <taxon>Cyprinidae</taxon>
        <taxon>Labeoninae</taxon>
        <taxon>Labeonini</taxon>
        <taxon>Cirrhinus</taxon>
    </lineage>
</organism>
<sequence length="71" mass="7754">MSSKLKETLVKLSTYHSIRQAMMWLSTSGSSSSLICGFLFSTGSWIFMGASSITQRPSLASHPQSVHMLTV</sequence>
<accession>A0ABR3N4M4</accession>
<evidence type="ECO:0000256" key="1">
    <source>
        <dbReference type="SAM" id="Phobius"/>
    </source>
</evidence>
<feature type="transmembrane region" description="Helical" evidence="1">
    <location>
        <begin position="21"/>
        <end position="48"/>
    </location>
</feature>
<keyword evidence="1" id="KW-0472">Membrane</keyword>
<dbReference type="Proteomes" id="UP001558613">
    <property type="component" value="Unassembled WGS sequence"/>
</dbReference>
<keyword evidence="1" id="KW-1133">Transmembrane helix</keyword>
<protein>
    <submittedName>
        <fullName evidence="2">Uncharacterized protein</fullName>
    </submittedName>
</protein>
<keyword evidence="3" id="KW-1185">Reference proteome</keyword>
<reference evidence="2 3" key="1">
    <citation type="submission" date="2023-09" db="EMBL/GenBank/DDBJ databases">
        <authorList>
            <person name="Wang M."/>
        </authorList>
    </citation>
    <scope>NUCLEOTIDE SEQUENCE [LARGE SCALE GENOMIC DNA]</scope>
    <source>
        <strain evidence="2">GT-2023</strain>
        <tissue evidence="2">Liver</tissue>
    </source>
</reference>
<evidence type="ECO:0000313" key="2">
    <source>
        <dbReference type="EMBL" id="KAL1271874.1"/>
    </source>
</evidence>
<comment type="caution">
    <text evidence="2">The sequence shown here is derived from an EMBL/GenBank/DDBJ whole genome shotgun (WGS) entry which is preliminary data.</text>
</comment>
<gene>
    <name evidence="2" type="ORF">QQF64_030890</name>
</gene>
<proteinExistence type="predicted"/>
<dbReference type="EMBL" id="JAYMGO010000007">
    <property type="protein sequence ID" value="KAL1271874.1"/>
    <property type="molecule type" value="Genomic_DNA"/>
</dbReference>
<name>A0ABR3N4M4_9TELE</name>
<evidence type="ECO:0000313" key="3">
    <source>
        <dbReference type="Proteomes" id="UP001558613"/>
    </source>
</evidence>
<keyword evidence="1" id="KW-0812">Transmembrane</keyword>